<keyword evidence="1" id="KW-0812">Transmembrane</keyword>
<proteinExistence type="predicted"/>
<dbReference type="Proteomes" id="UP000190449">
    <property type="component" value="Unassembled WGS sequence"/>
</dbReference>
<dbReference type="AlphaFoldDB" id="A0A1T4RDU9"/>
<protein>
    <submittedName>
        <fullName evidence="2">Chemotaxis protein MotB</fullName>
    </submittedName>
</protein>
<keyword evidence="1" id="KW-0472">Membrane</keyword>
<dbReference type="STRING" id="28122.SAMN02745108_02660"/>
<evidence type="ECO:0000313" key="2">
    <source>
        <dbReference type="EMBL" id="SKA13976.1"/>
    </source>
</evidence>
<gene>
    <name evidence="2" type="ORF">SAMN02745108_02660</name>
</gene>
<organism evidence="2 3">
    <name type="scientific">Fibrobacter intestinalis</name>
    <dbReference type="NCBI Taxonomy" id="28122"/>
    <lineage>
        <taxon>Bacteria</taxon>
        <taxon>Pseudomonadati</taxon>
        <taxon>Fibrobacterota</taxon>
        <taxon>Fibrobacteria</taxon>
        <taxon>Fibrobacterales</taxon>
        <taxon>Fibrobacteraceae</taxon>
        <taxon>Fibrobacter</taxon>
    </lineage>
</organism>
<keyword evidence="1" id="KW-1133">Transmembrane helix</keyword>
<name>A0A1T4RDU9_9BACT</name>
<sequence>MRKKPNPFVSISDLMAGVTAVVMLLLVVTVVKMSVMADAAEKRKKQGVEQAIKEIRKSINPSLNSQPLKSHFANAR</sequence>
<reference evidence="2 3" key="1">
    <citation type="submission" date="2017-02" db="EMBL/GenBank/DDBJ databases">
        <authorList>
            <person name="Peterson S.W."/>
        </authorList>
    </citation>
    <scope>NUCLEOTIDE SEQUENCE [LARGE SCALE GENOMIC DNA]</scope>
    <source>
        <strain evidence="2 3">ATCC 43854</strain>
    </source>
</reference>
<evidence type="ECO:0000313" key="3">
    <source>
        <dbReference type="Proteomes" id="UP000190449"/>
    </source>
</evidence>
<evidence type="ECO:0000256" key="1">
    <source>
        <dbReference type="SAM" id="Phobius"/>
    </source>
</evidence>
<feature type="transmembrane region" description="Helical" evidence="1">
    <location>
        <begin position="14"/>
        <end position="35"/>
    </location>
</feature>
<accession>A0A1T4RDU9</accession>
<dbReference type="RefSeq" id="WP_078777331.1">
    <property type="nucleotide sequence ID" value="NZ_FUWU01000070.1"/>
</dbReference>
<dbReference type="EMBL" id="FUWU01000070">
    <property type="protein sequence ID" value="SKA13976.1"/>
    <property type="molecule type" value="Genomic_DNA"/>
</dbReference>